<protein>
    <submittedName>
        <fullName evidence="1">Uncharacterized protein</fullName>
    </submittedName>
</protein>
<organism evidence="1 2">
    <name type="scientific">Candidatus Daviesbacteria bacterium GW2011_GWA2_40_9</name>
    <dbReference type="NCBI Taxonomy" id="1618424"/>
    <lineage>
        <taxon>Bacteria</taxon>
        <taxon>Candidatus Daviesiibacteriota</taxon>
    </lineage>
</organism>
<dbReference type="AlphaFoldDB" id="A0A0G0U1J2"/>
<dbReference type="EMBL" id="LCAB01000008">
    <property type="protein sequence ID" value="KKR82983.1"/>
    <property type="molecule type" value="Genomic_DNA"/>
</dbReference>
<dbReference type="SUPFAM" id="SSF51658">
    <property type="entry name" value="Xylose isomerase-like"/>
    <property type="match status" value="1"/>
</dbReference>
<evidence type="ECO:0000313" key="2">
    <source>
        <dbReference type="Proteomes" id="UP000034601"/>
    </source>
</evidence>
<dbReference type="InterPro" id="IPR036237">
    <property type="entry name" value="Xyl_isomerase-like_sf"/>
</dbReference>
<comment type="caution">
    <text evidence="1">The sequence shown here is derived from an EMBL/GenBank/DDBJ whole genome shotgun (WGS) entry which is preliminary data.</text>
</comment>
<sequence length="252" mass="28208">MLKTPLHVLKEWKEVRSGHVIFNPYATLGSVLKRKEDPLRPGEKLSFYNLLLAENAQAQKALHSLETAFRGNFPVVTYNYKVNGRKMYGNFRQPLLQTHPAVFNDESNAGDLIRQVQSQAAAGIVYDCYHAQEATKSGNRPLGDWKKSLGAFLEAGVLKEVHVQAGRVPHNDPTVPSFAWLREMVGTNPNYNTELGQMIRMVKDAAPQTPFVVEITFDGLIKAGIVPATSVLGRLHHFQDAYKELAHYVRSV</sequence>
<proteinExistence type="predicted"/>
<name>A0A0G0U1J2_9BACT</name>
<accession>A0A0G0U1J2</accession>
<dbReference type="Proteomes" id="UP000034601">
    <property type="component" value="Unassembled WGS sequence"/>
</dbReference>
<evidence type="ECO:0000313" key="1">
    <source>
        <dbReference type="EMBL" id="KKR82983.1"/>
    </source>
</evidence>
<reference evidence="1 2" key="1">
    <citation type="journal article" date="2015" name="Nature">
        <title>rRNA introns, odd ribosomes, and small enigmatic genomes across a large radiation of phyla.</title>
        <authorList>
            <person name="Brown C.T."/>
            <person name="Hug L.A."/>
            <person name="Thomas B.C."/>
            <person name="Sharon I."/>
            <person name="Castelle C.J."/>
            <person name="Singh A."/>
            <person name="Wilkins M.J."/>
            <person name="Williams K.H."/>
            <person name="Banfield J.F."/>
        </authorList>
    </citation>
    <scope>NUCLEOTIDE SEQUENCE [LARGE SCALE GENOMIC DNA]</scope>
</reference>
<gene>
    <name evidence="1" type="ORF">UU29_C0008G0092</name>
</gene>